<organism evidence="2 3">
    <name type="scientific">Pseudopedobacter beijingensis</name>
    <dbReference type="NCBI Taxonomy" id="1207056"/>
    <lineage>
        <taxon>Bacteria</taxon>
        <taxon>Pseudomonadati</taxon>
        <taxon>Bacteroidota</taxon>
        <taxon>Sphingobacteriia</taxon>
        <taxon>Sphingobacteriales</taxon>
        <taxon>Sphingobacteriaceae</taxon>
        <taxon>Pseudopedobacter</taxon>
    </lineage>
</organism>
<feature type="transmembrane region" description="Helical" evidence="1">
    <location>
        <begin position="49"/>
        <end position="71"/>
    </location>
</feature>
<accession>A0ABW4IEB6</accession>
<sequence length="121" mass="14123">MMITLKIFQFSFKPYAVLLFFSMLLLLWWSAPLWVYRVDSTIGLVDQGIWYLIVLAILVFMLLLALCWWLLEHFLHTLGLPDIYAMVSQIKILSIWQQLVFYWASFALLLSTAIACLVAIC</sequence>
<comment type="caution">
    <text evidence="2">The sequence shown here is derived from an EMBL/GenBank/DDBJ whole genome shotgun (WGS) entry which is preliminary data.</text>
</comment>
<keyword evidence="1" id="KW-0472">Membrane</keyword>
<feature type="transmembrane region" description="Helical" evidence="1">
    <location>
        <begin position="12"/>
        <end position="29"/>
    </location>
</feature>
<dbReference type="Proteomes" id="UP001597118">
    <property type="component" value="Unassembled WGS sequence"/>
</dbReference>
<protein>
    <submittedName>
        <fullName evidence="2">Uncharacterized protein</fullName>
    </submittedName>
</protein>
<name>A0ABW4IEB6_9SPHI</name>
<keyword evidence="1" id="KW-0812">Transmembrane</keyword>
<reference evidence="3" key="1">
    <citation type="journal article" date="2019" name="Int. J. Syst. Evol. Microbiol.">
        <title>The Global Catalogue of Microorganisms (GCM) 10K type strain sequencing project: providing services to taxonomists for standard genome sequencing and annotation.</title>
        <authorList>
            <consortium name="The Broad Institute Genomics Platform"/>
            <consortium name="The Broad Institute Genome Sequencing Center for Infectious Disease"/>
            <person name="Wu L."/>
            <person name="Ma J."/>
        </authorList>
    </citation>
    <scope>NUCLEOTIDE SEQUENCE [LARGE SCALE GENOMIC DNA]</scope>
    <source>
        <strain evidence="3">CCUG 53762</strain>
    </source>
</reference>
<dbReference type="RefSeq" id="WP_379662937.1">
    <property type="nucleotide sequence ID" value="NZ_JBHUDG010000018.1"/>
</dbReference>
<evidence type="ECO:0000256" key="1">
    <source>
        <dbReference type="SAM" id="Phobius"/>
    </source>
</evidence>
<evidence type="ECO:0000313" key="3">
    <source>
        <dbReference type="Proteomes" id="UP001597118"/>
    </source>
</evidence>
<feature type="transmembrane region" description="Helical" evidence="1">
    <location>
        <begin position="99"/>
        <end position="120"/>
    </location>
</feature>
<keyword evidence="1" id="KW-1133">Transmembrane helix</keyword>
<proteinExistence type="predicted"/>
<gene>
    <name evidence="2" type="ORF">ACFSAH_11765</name>
</gene>
<keyword evidence="3" id="KW-1185">Reference proteome</keyword>
<evidence type="ECO:0000313" key="2">
    <source>
        <dbReference type="EMBL" id="MFD1630560.1"/>
    </source>
</evidence>
<dbReference type="EMBL" id="JBHUDG010000018">
    <property type="protein sequence ID" value="MFD1630560.1"/>
    <property type="molecule type" value="Genomic_DNA"/>
</dbReference>